<dbReference type="OrthoDB" id="301434at2759"/>
<comment type="similarity">
    <text evidence="7">Belongs to the type 2 lipid phosphate phosphatase family.</text>
</comment>
<feature type="compositionally biased region" description="Basic and acidic residues" evidence="8">
    <location>
        <begin position="11"/>
        <end position="20"/>
    </location>
</feature>
<evidence type="ECO:0000256" key="4">
    <source>
        <dbReference type="ARBA" id="ARBA00022824"/>
    </source>
</evidence>
<feature type="compositionally biased region" description="Polar residues" evidence="8">
    <location>
        <begin position="22"/>
        <end position="41"/>
    </location>
</feature>
<dbReference type="PANTHER" id="PTHR14969">
    <property type="entry name" value="SPHINGOSINE-1-PHOSPHATE PHOSPHOHYDROLASE"/>
    <property type="match status" value="1"/>
</dbReference>
<dbReference type="CDD" id="cd03388">
    <property type="entry name" value="PAP2_SPPase1"/>
    <property type="match status" value="1"/>
</dbReference>
<comment type="caution">
    <text evidence="11">The sequence shown here is derived from an EMBL/GenBank/DDBJ whole genome shotgun (WGS) entry which is preliminary data.</text>
</comment>
<keyword evidence="12" id="KW-1185">Reference proteome</keyword>
<dbReference type="GO" id="GO:0005789">
    <property type="term" value="C:endoplasmic reticulum membrane"/>
    <property type="evidence" value="ECO:0007669"/>
    <property type="project" value="UniProtKB-SubCell"/>
</dbReference>
<feature type="transmembrane region" description="Helical" evidence="9">
    <location>
        <begin position="128"/>
        <end position="150"/>
    </location>
</feature>
<dbReference type="Gene3D" id="1.20.144.10">
    <property type="entry name" value="Phosphatidic acid phosphatase type 2/haloperoxidase"/>
    <property type="match status" value="1"/>
</dbReference>
<dbReference type="FunCoup" id="A0A369JBL7">
    <property type="interactions" value="302"/>
</dbReference>
<evidence type="ECO:0000256" key="9">
    <source>
        <dbReference type="SAM" id="Phobius"/>
    </source>
</evidence>
<gene>
    <name evidence="11" type="primary">YSR3</name>
    <name evidence="11" type="ORF">Hypma_014726</name>
</gene>
<evidence type="ECO:0000256" key="6">
    <source>
        <dbReference type="ARBA" id="ARBA00023136"/>
    </source>
</evidence>
<dbReference type="STRING" id="39966.A0A369JBL7"/>
<protein>
    <submittedName>
        <fullName evidence="11">Dihydrosphingosine 1-phosphate phosphatase YSR3</fullName>
    </submittedName>
</protein>
<evidence type="ECO:0000256" key="3">
    <source>
        <dbReference type="ARBA" id="ARBA00022801"/>
    </source>
</evidence>
<dbReference type="Proteomes" id="UP000076154">
    <property type="component" value="Unassembled WGS sequence"/>
</dbReference>
<evidence type="ECO:0000313" key="12">
    <source>
        <dbReference type="Proteomes" id="UP000076154"/>
    </source>
</evidence>
<keyword evidence="5 9" id="KW-1133">Transmembrane helix</keyword>
<proteinExistence type="inferred from homology"/>
<dbReference type="InterPro" id="IPR036938">
    <property type="entry name" value="PAP2/HPO_sf"/>
</dbReference>
<keyword evidence="4" id="KW-0256">Endoplasmic reticulum</keyword>
<evidence type="ECO:0000256" key="7">
    <source>
        <dbReference type="ARBA" id="ARBA00038324"/>
    </source>
</evidence>
<dbReference type="GO" id="GO:0042392">
    <property type="term" value="F:sphingosine-1-phosphate phosphatase activity"/>
    <property type="evidence" value="ECO:0007669"/>
    <property type="project" value="TreeGrafter"/>
</dbReference>
<feature type="region of interest" description="Disordered" evidence="8">
    <location>
        <begin position="557"/>
        <end position="593"/>
    </location>
</feature>
<evidence type="ECO:0000256" key="5">
    <source>
        <dbReference type="ARBA" id="ARBA00022989"/>
    </source>
</evidence>
<evidence type="ECO:0000256" key="8">
    <source>
        <dbReference type="SAM" id="MobiDB-lite"/>
    </source>
</evidence>
<dbReference type="InParanoid" id="A0A369JBL7"/>
<dbReference type="EMBL" id="LUEZ02000090">
    <property type="protein sequence ID" value="RDB18722.1"/>
    <property type="molecule type" value="Genomic_DNA"/>
</dbReference>
<keyword evidence="3" id="KW-0378">Hydrolase</keyword>
<dbReference type="AlphaFoldDB" id="A0A369JBL7"/>
<accession>A0A369JBL7</accession>
<reference evidence="11" key="1">
    <citation type="submission" date="2018-04" db="EMBL/GenBank/DDBJ databases">
        <title>Whole genome sequencing of Hypsizygus marmoreus.</title>
        <authorList>
            <person name="Choi I.-G."/>
            <person name="Min B."/>
            <person name="Kim J.-G."/>
            <person name="Kim S."/>
            <person name="Oh Y.-L."/>
            <person name="Kong W.-S."/>
            <person name="Park H."/>
            <person name="Jeong J."/>
            <person name="Song E.-S."/>
        </authorList>
    </citation>
    <scope>NUCLEOTIDE SEQUENCE [LARGE SCALE GENOMIC DNA]</scope>
    <source>
        <strain evidence="11">51987-8</strain>
    </source>
</reference>
<name>A0A369JBL7_HYPMA</name>
<evidence type="ECO:0000256" key="2">
    <source>
        <dbReference type="ARBA" id="ARBA00022692"/>
    </source>
</evidence>
<comment type="subcellular location">
    <subcellularLocation>
        <location evidence="1">Endoplasmic reticulum membrane</location>
        <topology evidence="1">Multi-pass membrane protein</topology>
    </subcellularLocation>
</comment>
<evidence type="ECO:0000256" key="1">
    <source>
        <dbReference type="ARBA" id="ARBA00004477"/>
    </source>
</evidence>
<feature type="transmembrane region" description="Helical" evidence="9">
    <location>
        <begin position="447"/>
        <end position="470"/>
    </location>
</feature>
<keyword evidence="2 9" id="KW-0812">Transmembrane</keyword>
<dbReference type="SUPFAM" id="SSF48317">
    <property type="entry name" value="Acid phosphatase/Vanadium-dependent haloperoxidase"/>
    <property type="match status" value="1"/>
</dbReference>
<dbReference type="InterPro" id="IPR000326">
    <property type="entry name" value="PAP2/HPO"/>
</dbReference>
<keyword evidence="6 9" id="KW-0472">Membrane</keyword>
<feature type="transmembrane region" description="Helical" evidence="9">
    <location>
        <begin position="261"/>
        <end position="282"/>
    </location>
</feature>
<organism evidence="11 12">
    <name type="scientific">Hypsizygus marmoreus</name>
    <name type="common">White beech mushroom</name>
    <name type="synonym">Agaricus marmoreus</name>
    <dbReference type="NCBI Taxonomy" id="39966"/>
    <lineage>
        <taxon>Eukaryota</taxon>
        <taxon>Fungi</taxon>
        <taxon>Dikarya</taxon>
        <taxon>Basidiomycota</taxon>
        <taxon>Agaricomycotina</taxon>
        <taxon>Agaricomycetes</taxon>
        <taxon>Agaricomycetidae</taxon>
        <taxon>Agaricales</taxon>
        <taxon>Tricholomatineae</taxon>
        <taxon>Lyophyllaceae</taxon>
        <taxon>Hypsizygus</taxon>
    </lineage>
</organism>
<dbReference type="Pfam" id="PF01569">
    <property type="entry name" value="PAP2"/>
    <property type="match status" value="1"/>
</dbReference>
<dbReference type="PANTHER" id="PTHR14969:SF28">
    <property type="entry name" value="DIHYDROSPHINGOSINE 1-PHOSPHATE PHOSPHATASE LCB3-RELATED"/>
    <property type="match status" value="1"/>
</dbReference>
<evidence type="ECO:0000259" key="10">
    <source>
        <dbReference type="Pfam" id="PF01569"/>
    </source>
</evidence>
<feature type="domain" description="Phosphatidic acid phosphatase type 2/haloperoxidase" evidence="10">
    <location>
        <begin position="160"/>
        <end position="306"/>
    </location>
</feature>
<feature type="region of interest" description="Disordered" evidence="8">
    <location>
        <begin position="1"/>
        <end position="56"/>
    </location>
</feature>
<sequence>MVQSTWNAAPAHEELDEPRLGRNTSAHFTVSVPGSENSSRAPSPAPFLRGNGQSPRNGDDIYVAIKRMSEEQAHLDVTPGRRPMDVYDATLPWWRAAIRRKLVKAVQKESKVIARMQDIIRTPWLDAYFVYTSSLGTHTFFMTFLPALFFFGYSEMGRGLLIVLAFGVYCSSFVKDLICSPRPFAPPVTRLTIGSHHLEYGFPSTHTTNCVSIALFFFGHVHRLASTPTTSISSPLQTTNSTMTPIDTTTASLDPIISPQAYTTITIILLIYTFSIVFGRIYTAMHSFTDCAVGLTMGAGIWWGHSSWSGIPVVLSSSNPLYWLYSVLWPSSISETGTHILHIGKGLGIGERVEGWVIRGGWEVPLILIPFCLLAVNQHPQPVDDCPCFEDAIAFGSVVLGSLVGKWAMEYSGAAAGVGRAVVMPGSGWVYELGQWVPVERTSRDVMVWWTFAALKMIVGILVIFIWRLLAKSALHLILPPTFRGLARVFSLPNRRFYTPATDYKSVPSDFSGTGLHAIPSVIDLPSSGGVGTEVGGIGSGVGGVSALGANKIKLRGGSNSDASEKGRSEMNGHALANGNGQELGGKDTKDGQPVKHYDADVLTKVVVYAGIAVLACELLPAMFEVLGWGVRSWI</sequence>
<evidence type="ECO:0000313" key="11">
    <source>
        <dbReference type="EMBL" id="RDB18722.1"/>
    </source>
</evidence>